<dbReference type="EMBL" id="JAEMNX010000002">
    <property type="protein sequence ID" value="MBJ7536627.1"/>
    <property type="molecule type" value="Genomic_DNA"/>
</dbReference>
<protein>
    <submittedName>
        <fullName evidence="1">Phage tail protein</fullName>
    </submittedName>
</protein>
<proteinExistence type="predicted"/>
<accession>A0A934JQP5</accession>
<dbReference type="RefSeq" id="WP_199466806.1">
    <property type="nucleotide sequence ID" value="NZ_JAEMNX010000002.1"/>
</dbReference>
<dbReference type="Proteomes" id="UP000628710">
    <property type="component" value="Unassembled WGS sequence"/>
</dbReference>
<dbReference type="InterPro" id="IPR009734">
    <property type="entry name" value="Myoviridae_GpU"/>
</dbReference>
<evidence type="ECO:0000313" key="1">
    <source>
        <dbReference type="EMBL" id="MBJ7536627.1"/>
    </source>
</evidence>
<sequence>MPKMMCLNYGDGEFVFSLSEGTPYEGLQRTSDGGWSTVARYGQKPMSKNTGQQLENITITGTWFQAKGMTNLSMLRFLQNQREPVGLTDGYGNTLGRWVIKRLQEKQDKIIDDGTALVLSFTLELEEYVNENAA</sequence>
<organism evidence="1 2">
    <name type="scientific">Marinomonas transparens</name>
    <dbReference type="NCBI Taxonomy" id="2795388"/>
    <lineage>
        <taxon>Bacteria</taxon>
        <taxon>Pseudomonadati</taxon>
        <taxon>Pseudomonadota</taxon>
        <taxon>Gammaproteobacteria</taxon>
        <taxon>Oceanospirillales</taxon>
        <taxon>Oceanospirillaceae</taxon>
        <taxon>Marinomonas</taxon>
    </lineage>
</organism>
<gene>
    <name evidence="1" type="ORF">I8J31_02925</name>
</gene>
<keyword evidence="2" id="KW-1185">Reference proteome</keyword>
<name>A0A934JQP5_9GAMM</name>
<reference evidence="1" key="1">
    <citation type="submission" date="2020-12" db="EMBL/GenBank/DDBJ databases">
        <title>Marinomonas arctica sp. nov., a psychrotolerant bacterium isolated from the Arctic.</title>
        <authorList>
            <person name="Zhang Y."/>
        </authorList>
    </citation>
    <scope>NUCLEOTIDE SEQUENCE</scope>
    <source>
        <strain evidence="1">C1424</strain>
    </source>
</reference>
<dbReference type="Pfam" id="PF06995">
    <property type="entry name" value="Phage_P2_GpU"/>
    <property type="match status" value="1"/>
</dbReference>
<dbReference type="AlphaFoldDB" id="A0A934JQP5"/>
<evidence type="ECO:0000313" key="2">
    <source>
        <dbReference type="Proteomes" id="UP000628710"/>
    </source>
</evidence>
<comment type="caution">
    <text evidence="1">The sequence shown here is derived from an EMBL/GenBank/DDBJ whole genome shotgun (WGS) entry which is preliminary data.</text>
</comment>